<dbReference type="Proteomes" id="UP000199045">
    <property type="component" value="Unassembled WGS sequence"/>
</dbReference>
<dbReference type="EMBL" id="FNBN01000002">
    <property type="protein sequence ID" value="SDF61871.1"/>
    <property type="molecule type" value="Genomic_DNA"/>
</dbReference>
<accession>A0A1G7MJH2</accession>
<evidence type="ECO:0000313" key="2">
    <source>
        <dbReference type="Proteomes" id="UP000199045"/>
    </source>
</evidence>
<proteinExistence type="predicted"/>
<protein>
    <submittedName>
        <fullName evidence="1">Uncharacterized protein</fullName>
    </submittedName>
</protein>
<evidence type="ECO:0000313" key="1">
    <source>
        <dbReference type="EMBL" id="SDF61871.1"/>
    </source>
</evidence>
<sequence>MTYHKPVAIEIEIAVYLANIWPHLLDRLKSKVRNILGTGTRCINPNIHYGPSDAELSRKIGEKFANTNLPDIQWWESTHARRNKSYLLKLSITPYYKNEKLMQDLTHVLADSLEISHNMLMMCDVSSEVLIYEREIWLRSDFYGFS</sequence>
<name>A0A1G7MJH2_CHIFI</name>
<dbReference type="AlphaFoldDB" id="A0A1G7MJH2"/>
<gene>
    <name evidence="1" type="ORF">SAMN04488121_102459</name>
</gene>
<reference evidence="2" key="1">
    <citation type="submission" date="2016-10" db="EMBL/GenBank/DDBJ databases">
        <authorList>
            <person name="Varghese N."/>
            <person name="Submissions S."/>
        </authorList>
    </citation>
    <scope>NUCLEOTIDE SEQUENCE [LARGE SCALE GENOMIC DNA]</scope>
    <source>
        <strain evidence="2">DSM 527</strain>
    </source>
</reference>
<dbReference type="RefSeq" id="WP_089830837.1">
    <property type="nucleotide sequence ID" value="NZ_FNBN01000002.1"/>
</dbReference>
<organism evidence="1 2">
    <name type="scientific">Chitinophaga filiformis</name>
    <name type="common">Myxococcus filiformis</name>
    <name type="synonym">Flexibacter filiformis</name>
    <dbReference type="NCBI Taxonomy" id="104663"/>
    <lineage>
        <taxon>Bacteria</taxon>
        <taxon>Pseudomonadati</taxon>
        <taxon>Bacteroidota</taxon>
        <taxon>Chitinophagia</taxon>
        <taxon>Chitinophagales</taxon>
        <taxon>Chitinophagaceae</taxon>
        <taxon>Chitinophaga</taxon>
    </lineage>
</organism>